<dbReference type="AlphaFoldDB" id="A0AAD4FQX1"/>
<comment type="caution">
    <text evidence="1">The sequence shown here is derived from an EMBL/GenBank/DDBJ whole genome shotgun (WGS) entry which is preliminary data.</text>
</comment>
<name>A0AAD4FQX1_9GAMM</name>
<organism evidence="1 2">
    <name type="scientific">Pseudoalteromonas citrea</name>
    <dbReference type="NCBI Taxonomy" id="43655"/>
    <lineage>
        <taxon>Bacteria</taxon>
        <taxon>Pseudomonadati</taxon>
        <taxon>Pseudomonadota</taxon>
        <taxon>Gammaproteobacteria</taxon>
        <taxon>Alteromonadales</taxon>
        <taxon>Pseudoalteromonadaceae</taxon>
        <taxon>Pseudoalteromonas</taxon>
    </lineage>
</organism>
<gene>
    <name evidence="1" type="ORF">PCIT_a3837</name>
</gene>
<evidence type="ECO:0000313" key="1">
    <source>
        <dbReference type="EMBL" id="KAF7767749.1"/>
    </source>
</evidence>
<proteinExistence type="predicted"/>
<dbReference type="Proteomes" id="UP000016487">
    <property type="component" value="Unassembled WGS sequence"/>
</dbReference>
<protein>
    <submittedName>
        <fullName evidence="1">Uncharacterized protein</fullName>
    </submittedName>
</protein>
<dbReference type="RefSeq" id="WP_010365986.1">
    <property type="nucleotide sequence ID" value="NZ_AHBZ03000023.1"/>
</dbReference>
<evidence type="ECO:0000313" key="2">
    <source>
        <dbReference type="Proteomes" id="UP000016487"/>
    </source>
</evidence>
<sequence>MKVNIVVLLLILVTGCSKESQDHTNDLIESDTIKINEQKLFGAWVSSDSLDGFEFHASPTKIGSLNADFTITQAHLQKEGVMFKGNRASNYFTWNIGRDGQLRLDLKDISCQSRPLVLCDTTSRLQIEVLGKEGSLLEFRISEEKNLDGIFDNGYSWQLKRKQLPNITFDNMAYLIEDLFSVSRQSYLTSGNSGLELYLSRNESDWRFVEQERSEYSISFTHNEAFTTANDFYIYNLGERELSVKHTFDYVNIYPSFNGELLLSYSNNRQFSEELGVDINQVDPDGYIFNLKRTHAVSLVEPEELTFKIKDGSTYYSNFSDVFGLEWLDTDLGNSLKFIGSKAYISSLDVLTGSALVTAEFDWRYGESNYDVILENDRVIFKITFLNGDAGRYRVITSNYDKQEQEYTVRNNLDYFFEKNSDIFLDEIESKHFEFINLNAVVTSRISLLEDGDIELGGIDNVEGGRWFLSDHNEITRFECQTISEVEIKDFQGCLDSFRYVATEETKTSYSHITKVRFLNKINDSYLVQYDAAFWGGRWGREDHIGYFSTYYIWKHLPVKETK</sequence>
<dbReference type="EMBL" id="AHBZ03000023">
    <property type="protein sequence ID" value="KAF7767749.1"/>
    <property type="molecule type" value="Genomic_DNA"/>
</dbReference>
<reference evidence="1" key="2">
    <citation type="submission" date="2015-03" db="EMBL/GenBank/DDBJ databases">
        <title>Genome sequence of Pseudoalteromonas citrea.</title>
        <authorList>
            <person name="Xie B.-B."/>
            <person name="Rong J.-C."/>
            <person name="Qin Q.-L."/>
            <person name="Zhang Y.-Z."/>
        </authorList>
    </citation>
    <scope>NUCLEOTIDE SEQUENCE</scope>
    <source>
        <strain evidence="1">DSM 8771</strain>
    </source>
</reference>
<dbReference type="PROSITE" id="PS51257">
    <property type="entry name" value="PROKAR_LIPOPROTEIN"/>
    <property type="match status" value="1"/>
</dbReference>
<reference evidence="1" key="1">
    <citation type="journal article" date="2012" name="J. Bacteriol.">
        <title>Genome sequences of type strains of seven species of the marine bacterium Pseudoalteromonas.</title>
        <authorList>
            <person name="Xie B.B."/>
            <person name="Shu Y.L."/>
            <person name="Qin Q.L."/>
            <person name="Rong J.C."/>
            <person name="Zhang X.Y."/>
            <person name="Chen X.L."/>
            <person name="Shi M."/>
            <person name="He H.L."/>
            <person name="Zhou B.C."/>
            <person name="Zhang Y.Z."/>
        </authorList>
    </citation>
    <scope>NUCLEOTIDE SEQUENCE</scope>
    <source>
        <strain evidence="1">DSM 8771</strain>
    </source>
</reference>
<accession>A0AAD4FQX1</accession>